<dbReference type="Gene3D" id="1.25.40.10">
    <property type="entry name" value="Tetratricopeptide repeat domain"/>
    <property type="match status" value="1"/>
</dbReference>
<dbReference type="SUPFAM" id="SSF48452">
    <property type="entry name" value="TPR-like"/>
    <property type="match status" value="1"/>
</dbReference>
<dbReference type="EMBL" id="SNRW01001549">
    <property type="protein sequence ID" value="KAA6395969.1"/>
    <property type="molecule type" value="Genomic_DNA"/>
</dbReference>
<evidence type="ECO:0000256" key="8">
    <source>
        <dbReference type="PROSITE-ProRule" id="PRU00339"/>
    </source>
</evidence>
<evidence type="ECO:0000313" key="11">
    <source>
        <dbReference type="EMBL" id="KAA6395969.1"/>
    </source>
</evidence>
<dbReference type="SMART" id="SM00028">
    <property type="entry name" value="TPR"/>
    <property type="match status" value="3"/>
</dbReference>
<dbReference type="InterPro" id="IPR046357">
    <property type="entry name" value="PPIase_dom_sf"/>
</dbReference>
<feature type="region of interest" description="Disordered" evidence="9">
    <location>
        <begin position="375"/>
        <end position="472"/>
    </location>
</feature>
<organism evidence="11 12">
    <name type="scientific">Streblomastix strix</name>
    <dbReference type="NCBI Taxonomy" id="222440"/>
    <lineage>
        <taxon>Eukaryota</taxon>
        <taxon>Metamonada</taxon>
        <taxon>Preaxostyla</taxon>
        <taxon>Oxymonadida</taxon>
        <taxon>Streblomastigidae</taxon>
        <taxon>Streblomastix</taxon>
    </lineage>
</organism>
<keyword evidence="5 7" id="KW-0697">Rotamase</keyword>
<dbReference type="Pfam" id="PF00254">
    <property type="entry name" value="FKBP_C"/>
    <property type="match status" value="1"/>
</dbReference>
<dbReference type="AlphaFoldDB" id="A0A5J4WP39"/>
<dbReference type="FunFam" id="3.10.50.40:FF:000025">
    <property type="entry name" value="Peptidylprolyl isomerase"/>
    <property type="match status" value="1"/>
</dbReference>
<sequence>MAENDDSDNIPDLDSPSSDYDAGHKDACDCGHDHEHGDQHHHHHDDHNHDEHDLKNIDPPPIPELLADGRFDLNPRDAGKVIKKIIIEGDGGTPRQGSQVKVHYTGTLVDGTKFDSSRDRDDPFIFKLGSGSVIKGWDVTVATMKQGETCEVTLAADYAYGERGSPPTIPANATLIFNIELISWETEPETPEEKLKFGEERKIAGNEHVKKGEFKKGLSEYERGLSLVKYLYCYNDEQKDKHKELKTALLLNKSHCLLKLKDFKGAAKECSEVLKEDTKNAKALYRRGMAYLELNDVISAKRDLVKAAQILPNDKGIRDELRKVQETEKKQHEKEKVKYANMFEKMKKIEEEEEQQRKARIAEEEKLAQLRKEEQELKEKEEAKITKLKEEEELEKKKKEEELKNEKIEEKIEPEKLEPEKLEPEKLEPEKLEPEKLEPEKLEVKNEEIKLEASTEEEKKEEPIPEDKVKTD</sequence>
<reference evidence="11 12" key="1">
    <citation type="submission" date="2019-03" db="EMBL/GenBank/DDBJ databases">
        <title>Single cell metagenomics reveals metabolic interactions within the superorganism composed of flagellate Streblomastix strix and complex community of Bacteroidetes bacteria on its surface.</title>
        <authorList>
            <person name="Treitli S.C."/>
            <person name="Kolisko M."/>
            <person name="Husnik F."/>
            <person name="Keeling P."/>
            <person name="Hampl V."/>
        </authorList>
    </citation>
    <scope>NUCLEOTIDE SEQUENCE [LARGE SCALE GENOMIC DNA]</scope>
    <source>
        <strain evidence="11">ST1C</strain>
    </source>
</reference>
<dbReference type="SUPFAM" id="SSF54534">
    <property type="entry name" value="FKBP-like"/>
    <property type="match status" value="1"/>
</dbReference>
<evidence type="ECO:0000256" key="7">
    <source>
        <dbReference type="PROSITE-ProRule" id="PRU00277"/>
    </source>
</evidence>
<proteinExistence type="predicted"/>
<protein>
    <recommendedName>
        <fullName evidence="2 7">peptidylprolyl isomerase</fullName>
        <ecNumber evidence="2 7">5.2.1.8</ecNumber>
    </recommendedName>
</protein>
<dbReference type="PANTHER" id="PTHR46512">
    <property type="entry name" value="PEPTIDYLPROLYL ISOMERASE"/>
    <property type="match status" value="1"/>
</dbReference>
<evidence type="ECO:0000256" key="9">
    <source>
        <dbReference type="SAM" id="MobiDB-lite"/>
    </source>
</evidence>
<evidence type="ECO:0000259" key="10">
    <source>
        <dbReference type="PROSITE" id="PS50059"/>
    </source>
</evidence>
<evidence type="ECO:0000256" key="2">
    <source>
        <dbReference type="ARBA" id="ARBA00013194"/>
    </source>
</evidence>
<dbReference type="InterPro" id="IPR050754">
    <property type="entry name" value="FKBP4/5/8-like"/>
</dbReference>
<gene>
    <name evidence="11" type="ORF">EZS28_008503</name>
</gene>
<keyword evidence="3" id="KW-0677">Repeat</keyword>
<accession>A0A5J4WP39</accession>
<evidence type="ECO:0000256" key="5">
    <source>
        <dbReference type="ARBA" id="ARBA00023110"/>
    </source>
</evidence>
<evidence type="ECO:0000313" key="12">
    <source>
        <dbReference type="Proteomes" id="UP000324800"/>
    </source>
</evidence>
<name>A0A5J4WP39_9EUKA</name>
<evidence type="ECO:0000256" key="1">
    <source>
        <dbReference type="ARBA" id="ARBA00000971"/>
    </source>
</evidence>
<dbReference type="InterPro" id="IPR011990">
    <property type="entry name" value="TPR-like_helical_dom_sf"/>
</dbReference>
<feature type="repeat" description="TPR" evidence="8">
    <location>
        <begin position="281"/>
        <end position="314"/>
    </location>
</feature>
<comment type="catalytic activity">
    <reaction evidence="1 7">
        <text>[protein]-peptidylproline (omega=180) = [protein]-peptidylproline (omega=0)</text>
        <dbReference type="Rhea" id="RHEA:16237"/>
        <dbReference type="Rhea" id="RHEA-COMP:10747"/>
        <dbReference type="Rhea" id="RHEA-COMP:10748"/>
        <dbReference type="ChEBI" id="CHEBI:83833"/>
        <dbReference type="ChEBI" id="CHEBI:83834"/>
        <dbReference type="EC" id="5.2.1.8"/>
    </reaction>
</comment>
<comment type="caution">
    <text evidence="11">The sequence shown here is derived from an EMBL/GenBank/DDBJ whole genome shotgun (WGS) entry which is preliminary data.</text>
</comment>
<keyword evidence="4 8" id="KW-0802">TPR repeat</keyword>
<dbReference type="PROSITE" id="PS50005">
    <property type="entry name" value="TPR"/>
    <property type="match status" value="1"/>
</dbReference>
<dbReference type="GO" id="GO:0003755">
    <property type="term" value="F:peptidyl-prolyl cis-trans isomerase activity"/>
    <property type="evidence" value="ECO:0007669"/>
    <property type="project" value="UniProtKB-KW"/>
</dbReference>
<evidence type="ECO:0000256" key="6">
    <source>
        <dbReference type="ARBA" id="ARBA00023235"/>
    </source>
</evidence>
<dbReference type="Gene3D" id="3.10.50.40">
    <property type="match status" value="1"/>
</dbReference>
<dbReference type="EC" id="5.2.1.8" evidence="2 7"/>
<evidence type="ECO:0000256" key="4">
    <source>
        <dbReference type="ARBA" id="ARBA00022803"/>
    </source>
</evidence>
<dbReference type="InterPro" id="IPR019734">
    <property type="entry name" value="TPR_rpt"/>
</dbReference>
<feature type="compositionally biased region" description="Basic and acidic residues" evidence="9">
    <location>
        <begin position="21"/>
        <end position="38"/>
    </location>
</feature>
<feature type="region of interest" description="Disordered" evidence="9">
    <location>
        <begin position="1"/>
        <end position="65"/>
    </location>
</feature>
<dbReference type="PANTHER" id="PTHR46512:SF9">
    <property type="entry name" value="PEPTIDYLPROLYL ISOMERASE"/>
    <property type="match status" value="1"/>
</dbReference>
<feature type="domain" description="PPIase FKBP-type" evidence="10">
    <location>
        <begin position="97"/>
        <end position="185"/>
    </location>
</feature>
<keyword evidence="6 7" id="KW-0413">Isomerase</keyword>
<evidence type="ECO:0000256" key="3">
    <source>
        <dbReference type="ARBA" id="ARBA00022737"/>
    </source>
</evidence>
<dbReference type="Proteomes" id="UP000324800">
    <property type="component" value="Unassembled WGS sequence"/>
</dbReference>
<dbReference type="OrthoDB" id="1902587at2759"/>
<feature type="compositionally biased region" description="Acidic residues" evidence="9">
    <location>
        <begin position="1"/>
        <end position="11"/>
    </location>
</feature>
<dbReference type="PROSITE" id="PS50059">
    <property type="entry name" value="FKBP_PPIASE"/>
    <property type="match status" value="1"/>
</dbReference>
<dbReference type="InterPro" id="IPR001179">
    <property type="entry name" value="PPIase_FKBP_dom"/>
</dbReference>
<feature type="compositionally biased region" description="Basic and acidic residues" evidence="9">
    <location>
        <begin position="45"/>
        <end position="56"/>
    </location>
</feature>